<dbReference type="Gene3D" id="3.40.190.10">
    <property type="entry name" value="Periplasmic binding protein-like II"/>
    <property type="match status" value="2"/>
</dbReference>
<protein>
    <submittedName>
        <fullName evidence="6">Polyamine ABC transporter substrate-binding protein</fullName>
    </submittedName>
</protein>
<feature type="chain" id="PRO_5047412338" evidence="5">
    <location>
        <begin position="27"/>
        <end position="372"/>
    </location>
</feature>
<dbReference type="RefSeq" id="WP_271347789.1">
    <property type="nucleotide sequence ID" value="NZ_JAQJZJ010000004.1"/>
</dbReference>
<proteinExistence type="predicted"/>
<evidence type="ECO:0000313" key="7">
    <source>
        <dbReference type="Proteomes" id="UP001212042"/>
    </source>
</evidence>
<reference evidence="6 7" key="1">
    <citation type="submission" date="2023-01" db="EMBL/GenBank/DDBJ databases">
        <title>Pseudomonas SA3-5T sp. nov., isolated from tidal flat sediment.</title>
        <authorList>
            <person name="Kim H.S."/>
            <person name="Kim J.-S."/>
            <person name="Suh M.K."/>
            <person name="Eom M.K."/>
            <person name="Lee J.-S."/>
        </authorList>
    </citation>
    <scope>NUCLEOTIDE SEQUENCE [LARGE SCALE GENOMIC DNA]</scope>
    <source>
        <strain evidence="6 7">SA3-5</strain>
    </source>
</reference>
<evidence type="ECO:0000313" key="6">
    <source>
        <dbReference type="EMBL" id="MDA7086894.1"/>
    </source>
</evidence>
<keyword evidence="3 5" id="KW-0732">Signal</keyword>
<evidence type="ECO:0000256" key="5">
    <source>
        <dbReference type="SAM" id="SignalP"/>
    </source>
</evidence>
<dbReference type="CDD" id="cd13659">
    <property type="entry name" value="PBP2_PotF"/>
    <property type="match status" value="1"/>
</dbReference>
<dbReference type="PIRSF" id="PIRSF019574">
    <property type="entry name" value="Periplasmic_polyamine_BP"/>
    <property type="match status" value="1"/>
</dbReference>
<dbReference type="PANTHER" id="PTHR30222">
    <property type="entry name" value="SPERMIDINE/PUTRESCINE-BINDING PERIPLASMIC PROTEIN"/>
    <property type="match status" value="1"/>
</dbReference>
<gene>
    <name evidence="6" type="ORF">PH586_10920</name>
</gene>
<dbReference type="SUPFAM" id="SSF53850">
    <property type="entry name" value="Periplasmic binding protein-like II"/>
    <property type="match status" value="1"/>
</dbReference>
<keyword evidence="2" id="KW-0813">Transport</keyword>
<dbReference type="InterPro" id="IPR006059">
    <property type="entry name" value="SBP"/>
</dbReference>
<keyword evidence="4" id="KW-0574">Periplasm</keyword>
<comment type="subcellular location">
    <subcellularLocation>
        <location evidence="1">Periplasm</location>
    </subcellularLocation>
</comment>
<sequence>MNRLTRTLTASLCAGALLGGFGQAQAQTADQPRQLRVFNWADYMLPSVPKEFQAKSGIQLTWDVFDTNEALEAKLLTGNSGYDLVVPTNTFLDTEIKAGVFQKLDKSQLPNWKHLDPGLLQLMTANDPGNEHAVPYMYGTVLIGFNPEKVKAALGADAPVNSWDLIFKEENAAKLAQCGVTMLDSPGEILPIALHYLGLDPSSTKREDYDKATELLLKIRPHVRYFHSAKYMNDIANGNICVAIGYSGSFYQFANRAKEAGNGVVVDWRLPKEGAPLWFDSFAIPASSKNVEEAHEFLDNLLDPEVVAPISDFLGYPSPNQDAMALVSAEIRDNPDLTPTAEAQKTLYVLKPLPHKVERLRTRAWTRIKSGT</sequence>
<dbReference type="PANTHER" id="PTHR30222:SF12">
    <property type="entry name" value="NORSPERMIDINE SENSOR"/>
    <property type="match status" value="1"/>
</dbReference>
<dbReference type="Proteomes" id="UP001212042">
    <property type="component" value="Unassembled WGS sequence"/>
</dbReference>
<name>A0ABT4XFA1_9PSED</name>
<keyword evidence="7" id="KW-1185">Reference proteome</keyword>
<dbReference type="Pfam" id="PF13416">
    <property type="entry name" value="SBP_bac_8"/>
    <property type="match status" value="1"/>
</dbReference>
<evidence type="ECO:0000256" key="1">
    <source>
        <dbReference type="ARBA" id="ARBA00004418"/>
    </source>
</evidence>
<comment type="caution">
    <text evidence="6">The sequence shown here is derived from an EMBL/GenBank/DDBJ whole genome shotgun (WGS) entry which is preliminary data.</text>
</comment>
<organism evidence="6 7">
    <name type="scientific">Pseudomonas aestuarii</name>
    <dbReference type="NCBI Taxonomy" id="3018340"/>
    <lineage>
        <taxon>Bacteria</taxon>
        <taxon>Pseudomonadati</taxon>
        <taxon>Pseudomonadota</taxon>
        <taxon>Gammaproteobacteria</taxon>
        <taxon>Pseudomonadales</taxon>
        <taxon>Pseudomonadaceae</taxon>
        <taxon>Pseudomonas</taxon>
    </lineage>
</organism>
<accession>A0ABT4XFA1</accession>
<dbReference type="InterPro" id="IPR001188">
    <property type="entry name" value="Sperm_putr-bd"/>
</dbReference>
<feature type="signal peptide" evidence="5">
    <location>
        <begin position="1"/>
        <end position="26"/>
    </location>
</feature>
<evidence type="ECO:0000256" key="4">
    <source>
        <dbReference type="ARBA" id="ARBA00022764"/>
    </source>
</evidence>
<evidence type="ECO:0000256" key="3">
    <source>
        <dbReference type="ARBA" id="ARBA00022729"/>
    </source>
</evidence>
<dbReference type="PRINTS" id="PR00909">
    <property type="entry name" value="SPERMDNBNDNG"/>
</dbReference>
<evidence type="ECO:0000256" key="2">
    <source>
        <dbReference type="ARBA" id="ARBA00022448"/>
    </source>
</evidence>
<dbReference type="EMBL" id="JAQJZJ010000004">
    <property type="protein sequence ID" value="MDA7086894.1"/>
    <property type="molecule type" value="Genomic_DNA"/>
</dbReference>